<dbReference type="Gene3D" id="3.30.465.10">
    <property type="match status" value="1"/>
</dbReference>
<evidence type="ECO:0000256" key="9">
    <source>
        <dbReference type="PROSITE-ProRule" id="PRU01193"/>
    </source>
</evidence>
<evidence type="ECO:0000256" key="3">
    <source>
        <dbReference type="ARBA" id="ARBA00022692"/>
    </source>
</evidence>
<dbReference type="SUPFAM" id="SSF54631">
    <property type="entry name" value="CBS-domain pair"/>
    <property type="match status" value="1"/>
</dbReference>
<comment type="similarity">
    <text evidence="2">Belongs to the UPF0053 family.</text>
</comment>
<dbReference type="InterPro" id="IPR005170">
    <property type="entry name" value="Transptr-assoc_dom"/>
</dbReference>
<evidence type="ECO:0000259" key="12">
    <source>
        <dbReference type="PROSITE" id="PS51846"/>
    </source>
</evidence>
<dbReference type="SUPFAM" id="SSF56176">
    <property type="entry name" value="FAD-binding/transporter-associated domain-like"/>
    <property type="match status" value="1"/>
</dbReference>
<feature type="domain" description="CNNM transmembrane" evidence="12">
    <location>
        <begin position="1"/>
        <end position="188"/>
    </location>
</feature>
<comment type="subcellular location">
    <subcellularLocation>
        <location evidence="1">Membrane</location>
        <topology evidence="1">Multi-pass membrane protein</topology>
    </subcellularLocation>
</comment>
<feature type="transmembrane region" description="Helical" evidence="10">
    <location>
        <begin position="91"/>
        <end position="109"/>
    </location>
</feature>
<dbReference type="GO" id="GO:0050660">
    <property type="term" value="F:flavin adenine dinucleotide binding"/>
    <property type="evidence" value="ECO:0007669"/>
    <property type="project" value="InterPro"/>
</dbReference>
<dbReference type="InterPro" id="IPR000644">
    <property type="entry name" value="CBS_dom"/>
</dbReference>
<dbReference type="InterPro" id="IPR002550">
    <property type="entry name" value="CNNM"/>
</dbReference>
<dbReference type="Pfam" id="PF01595">
    <property type="entry name" value="CNNM"/>
    <property type="match status" value="1"/>
</dbReference>
<keyword evidence="14" id="KW-1185">Reference proteome</keyword>
<evidence type="ECO:0000256" key="1">
    <source>
        <dbReference type="ARBA" id="ARBA00004141"/>
    </source>
</evidence>
<comment type="caution">
    <text evidence="13">The sequence shown here is derived from an EMBL/GenBank/DDBJ whole genome shotgun (WGS) entry which is preliminary data.</text>
</comment>
<dbReference type="InterPro" id="IPR044751">
    <property type="entry name" value="Ion_transp-like_CBS"/>
</dbReference>
<feature type="domain" description="CBS" evidence="11">
    <location>
        <begin position="207"/>
        <end position="270"/>
    </location>
</feature>
<dbReference type="EMBL" id="WBZB01000013">
    <property type="protein sequence ID" value="KAB3531608.1"/>
    <property type="molecule type" value="Genomic_DNA"/>
</dbReference>
<dbReference type="PROSITE" id="PS51846">
    <property type="entry name" value="CNNM"/>
    <property type="match status" value="1"/>
</dbReference>
<protein>
    <submittedName>
        <fullName evidence="13">DUF21 domain-containing protein</fullName>
    </submittedName>
</protein>
<evidence type="ECO:0000259" key="11">
    <source>
        <dbReference type="PROSITE" id="PS51371"/>
    </source>
</evidence>
<dbReference type="SMART" id="SM00116">
    <property type="entry name" value="CBS"/>
    <property type="match status" value="2"/>
</dbReference>
<organism evidence="13 14">
    <name type="scientific">Alkaliphilus serpentinus</name>
    <dbReference type="NCBI Taxonomy" id="1482731"/>
    <lineage>
        <taxon>Bacteria</taxon>
        <taxon>Bacillati</taxon>
        <taxon>Bacillota</taxon>
        <taxon>Clostridia</taxon>
        <taxon>Peptostreptococcales</taxon>
        <taxon>Natronincolaceae</taxon>
        <taxon>Alkaliphilus</taxon>
    </lineage>
</organism>
<keyword evidence="5 9" id="KW-1133">Transmembrane helix</keyword>
<dbReference type="PANTHER" id="PTHR22777:SF17">
    <property type="entry name" value="UPF0053 PROTEIN SLL0260"/>
    <property type="match status" value="1"/>
</dbReference>
<dbReference type="AlphaFoldDB" id="A0A833MAV7"/>
<dbReference type="Pfam" id="PF00571">
    <property type="entry name" value="CBS"/>
    <property type="match status" value="2"/>
</dbReference>
<sequence length="418" mass="47560">MNSYHIRGLILVLLLLLSGFFSASETALMALSKIRIRHMLEEKIDKAELIHYLTERPGKLLSSILIGNNAVNIGASALATSIAIDYYGNEGVAIATAIMTVLVLIFAEITPKSIAAKKAERVSLSIIRPLSLIITLLNPIVIVFTYITSAILKIFGVRLDVEKPFITEDELKTIVNVSHEEGVLEVDEKQMIHNVFGFGDMSIRDVMVQRTDITAFEINTPYHEIITDFKEEQFSRYPIYDDSIDNIVGILYMKDLFFAEGVDGEFHIKNYMRKPYYTFEFKKIREVFKEMKKNRNHIAVVLDEYGGTAGIVTMEDMLEEIVGEIQDEYDENEFEIEIINDNEFIVEGSIKLSMVNDLLNLKLESEEFDSIGGFIIGELGRLPKAGEILKVHGLTFKIEKLDRNRVKRIRILKNYEKG</sequence>
<dbReference type="Gene3D" id="3.10.580.10">
    <property type="entry name" value="CBS-domain"/>
    <property type="match status" value="1"/>
</dbReference>
<name>A0A833MAV7_9FIRM</name>
<dbReference type="PROSITE" id="PS51371">
    <property type="entry name" value="CBS"/>
    <property type="match status" value="2"/>
</dbReference>
<keyword evidence="4" id="KW-0677">Repeat</keyword>
<reference evidence="13 14" key="1">
    <citation type="submission" date="2019-10" db="EMBL/GenBank/DDBJ databases">
        <title>Alkaliphilus serpentinus sp. nov. and Alkaliphilus pronyensis sp. nov., two novel anaerobic alkaliphilic species isolated from the serpentinized-hosted hydrothermal field of the Prony Bay (New Caledonia).</title>
        <authorList>
            <person name="Postec A."/>
        </authorList>
    </citation>
    <scope>NUCLEOTIDE SEQUENCE [LARGE SCALE GENOMIC DNA]</scope>
    <source>
        <strain evidence="13 14">LacT</strain>
    </source>
</reference>
<evidence type="ECO:0000256" key="10">
    <source>
        <dbReference type="SAM" id="Phobius"/>
    </source>
</evidence>
<gene>
    <name evidence="13" type="ORF">F8153_04770</name>
</gene>
<dbReference type="InterPro" id="IPR046342">
    <property type="entry name" value="CBS_dom_sf"/>
</dbReference>
<dbReference type="Proteomes" id="UP000465601">
    <property type="component" value="Unassembled WGS sequence"/>
</dbReference>
<evidence type="ECO:0000256" key="8">
    <source>
        <dbReference type="PROSITE-ProRule" id="PRU00703"/>
    </source>
</evidence>
<evidence type="ECO:0000256" key="2">
    <source>
        <dbReference type="ARBA" id="ARBA00006337"/>
    </source>
</evidence>
<evidence type="ECO:0000256" key="4">
    <source>
        <dbReference type="ARBA" id="ARBA00022737"/>
    </source>
</evidence>
<feature type="transmembrane region" description="Helical" evidence="10">
    <location>
        <begin position="130"/>
        <end position="152"/>
    </location>
</feature>
<accession>A0A833MAV7</accession>
<proteinExistence type="inferred from homology"/>
<dbReference type="PANTHER" id="PTHR22777">
    <property type="entry name" value="HEMOLYSIN-RELATED"/>
    <property type="match status" value="1"/>
</dbReference>
<dbReference type="SMART" id="SM01091">
    <property type="entry name" value="CorC_HlyC"/>
    <property type="match status" value="1"/>
</dbReference>
<keyword evidence="6 8" id="KW-0129">CBS domain</keyword>
<dbReference type="CDD" id="cd04590">
    <property type="entry name" value="CBS_pair_CorC_HlyC_assoc"/>
    <property type="match status" value="1"/>
</dbReference>
<evidence type="ECO:0000256" key="7">
    <source>
        <dbReference type="ARBA" id="ARBA00023136"/>
    </source>
</evidence>
<evidence type="ECO:0000256" key="5">
    <source>
        <dbReference type="ARBA" id="ARBA00022989"/>
    </source>
</evidence>
<dbReference type="GO" id="GO:0005886">
    <property type="term" value="C:plasma membrane"/>
    <property type="evidence" value="ECO:0007669"/>
    <property type="project" value="TreeGrafter"/>
</dbReference>
<dbReference type="InterPro" id="IPR016169">
    <property type="entry name" value="FAD-bd_PCMH_sub2"/>
</dbReference>
<dbReference type="FunFam" id="3.10.580.10:FF:000002">
    <property type="entry name" value="Magnesium/cobalt efflux protein CorC"/>
    <property type="match status" value="1"/>
</dbReference>
<dbReference type="Pfam" id="PF03471">
    <property type="entry name" value="CorC_HlyC"/>
    <property type="match status" value="1"/>
</dbReference>
<keyword evidence="7 9" id="KW-0472">Membrane</keyword>
<keyword evidence="3 9" id="KW-0812">Transmembrane</keyword>
<evidence type="ECO:0000256" key="6">
    <source>
        <dbReference type="ARBA" id="ARBA00023122"/>
    </source>
</evidence>
<dbReference type="OrthoDB" id="9798188at2"/>
<feature type="domain" description="CBS" evidence="11">
    <location>
        <begin position="271"/>
        <end position="328"/>
    </location>
</feature>
<dbReference type="InterPro" id="IPR036318">
    <property type="entry name" value="FAD-bd_PCMH-like_sf"/>
</dbReference>
<evidence type="ECO:0000313" key="14">
    <source>
        <dbReference type="Proteomes" id="UP000465601"/>
    </source>
</evidence>
<evidence type="ECO:0000313" key="13">
    <source>
        <dbReference type="EMBL" id="KAB3531608.1"/>
    </source>
</evidence>